<dbReference type="SUPFAM" id="SSF52540">
    <property type="entry name" value="P-loop containing nucleoside triphosphate hydrolases"/>
    <property type="match status" value="1"/>
</dbReference>
<protein>
    <recommendedName>
        <fullName evidence="5 7">Adenylate kinase</fullName>
        <shortName evidence="5">AK</shortName>
        <ecNumber evidence="5 7">2.7.4.3</ecNumber>
    </recommendedName>
    <alternativeName>
        <fullName evidence="5">ATP-AMP transphosphorylase</fullName>
    </alternativeName>
    <alternativeName>
        <fullName evidence="5">ATP:AMP phosphotransferase</fullName>
    </alternativeName>
    <alternativeName>
        <fullName evidence="5">Adenylate monophosphate kinase</fullName>
    </alternativeName>
</protein>
<dbReference type="GO" id="GO:0004017">
    <property type="term" value="F:AMP kinase activity"/>
    <property type="evidence" value="ECO:0007669"/>
    <property type="project" value="UniProtKB-EC"/>
</dbReference>
<dbReference type="NCBIfam" id="NF011104">
    <property type="entry name" value="PRK14531.1"/>
    <property type="match status" value="1"/>
</dbReference>
<dbReference type="PROSITE" id="PS00113">
    <property type="entry name" value="ADENYLATE_KINASE"/>
    <property type="match status" value="1"/>
</dbReference>
<keyword evidence="9" id="KW-1185">Reference proteome</keyword>
<feature type="binding site" evidence="5">
    <location>
        <position position="152"/>
    </location>
    <ligand>
        <name>AMP</name>
        <dbReference type="ChEBI" id="CHEBI:456215"/>
    </ligand>
</feature>
<comment type="subcellular location">
    <subcellularLocation>
        <location evidence="5 7">Cytoplasm</location>
    </subcellularLocation>
</comment>
<dbReference type="PANTHER" id="PTHR23359">
    <property type="entry name" value="NUCLEOTIDE KINASE"/>
    <property type="match status" value="1"/>
</dbReference>
<evidence type="ECO:0000256" key="1">
    <source>
        <dbReference type="ARBA" id="ARBA00022679"/>
    </source>
</evidence>
<name>A0ABT2HW35_9MICO</name>
<dbReference type="CDD" id="cd01428">
    <property type="entry name" value="ADK"/>
    <property type="match status" value="1"/>
</dbReference>
<comment type="similarity">
    <text evidence="5 6">Belongs to the adenylate kinase family.</text>
</comment>
<evidence type="ECO:0000256" key="4">
    <source>
        <dbReference type="ARBA" id="ARBA00022777"/>
    </source>
</evidence>
<organism evidence="8 9">
    <name type="scientific">Pseudoclavibacter albus</name>
    <dbReference type="NCBI Taxonomy" id="272241"/>
    <lineage>
        <taxon>Bacteria</taxon>
        <taxon>Bacillati</taxon>
        <taxon>Actinomycetota</taxon>
        <taxon>Actinomycetes</taxon>
        <taxon>Micrococcales</taxon>
        <taxon>Microbacteriaceae</taxon>
        <taxon>Pseudoclavibacter</taxon>
    </lineage>
</organism>
<evidence type="ECO:0000256" key="7">
    <source>
        <dbReference type="RuleBase" id="RU003331"/>
    </source>
</evidence>
<dbReference type="NCBIfam" id="NF001381">
    <property type="entry name" value="PRK00279.1-3"/>
    <property type="match status" value="1"/>
</dbReference>
<evidence type="ECO:0000256" key="5">
    <source>
        <dbReference type="HAMAP-Rule" id="MF_00235"/>
    </source>
</evidence>
<dbReference type="EMBL" id="JALXSQ010000007">
    <property type="protein sequence ID" value="MCT2042346.1"/>
    <property type="molecule type" value="Genomic_DNA"/>
</dbReference>
<comment type="pathway">
    <text evidence="5">Purine metabolism; AMP biosynthesis via salvage pathway; AMP from ADP: step 1/1.</text>
</comment>
<evidence type="ECO:0000256" key="3">
    <source>
        <dbReference type="ARBA" id="ARBA00022741"/>
    </source>
</evidence>
<feature type="binding site" evidence="5">
    <location>
        <position position="39"/>
    </location>
    <ligand>
        <name>AMP</name>
        <dbReference type="ChEBI" id="CHEBI:456215"/>
    </ligand>
</feature>
<keyword evidence="1 5" id="KW-0808">Transferase</keyword>
<feature type="binding site" evidence="5">
    <location>
        <position position="180"/>
    </location>
    <ligand>
        <name>ATP</name>
        <dbReference type="ChEBI" id="CHEBI:30616"/>
    </ligand>
</feature>
<keyword evidence="5 7" id="KW-0067">ATP-binding</keyword>
<comment type="catalytic activity">
    <reaction evidence="5 7">
        <text>AMP + ATP = 2 ADP</text>
        <dbReference type="Rhea" id="RHEA:12973"/>
        <dbReference type="ChEBI" id="CHEBI:30616"/>
        <dbReference type="ChEBI" id="CHEBI:456215"/>
        <dbReference type="ChEBI" id="CHEBI:456216"/>
        <dbReference type="EC" id="2.7.4.3"/>
    </reaction>
</comment>
<feature type="binding site" evidence="5">
    <location>
        <begin position="18"/>
        <end position="23"/>
    </location>
    <ligand>
        <name>ATP</name>
        <dbReference type="ChEBI" id="CHEBI:30616"/>
    </ligand>
</feature>
<feature type="binding site" evidence="5">
    <location>
        <begin position="65"/>
        <end position="67"/>
    </location>
    <ligand>
        <name>AMP</name>
        <dbReference type="ChEBI" id="CHEBI:456215"/>
    </ligand>
</feature>
<dbReference type="Gene3D" id="3.40.50.300">
    <property type="entry name" value="P-loop containing nucleotide triphosphate hydrolases"/>
    <property type="match status" value="1"/>
</dbReference>
<dbReference type="RefSeq" id="WP_206394238.1">
    <property type="nucleotide sequence ID" value="NZ_JAFDPW010000001.1"/>
</dbReference>
<feature type="binding site" evidence="5">
    <location>
        <position position="135"/>
    </location>
    <ligand>
        <name>ATP</name>
        <dbReference type="ChEBI" id="CHEBI:30616"/>
    </ligand>
</feature>
<dbReference type="NCBIfam" id="NF011100">
    <property type="entry name" value="PRK14527.1"/>
    <property type="match status" value="1"/>
</dbReference>
<feature type="binding site" evidence="5">
    <location>
        <begin position="93"/>
        <end position="96"/>
    </location>
    <ligand>
        <name>AMP</name>
        <dbReference type="ChEBI" id="CHEBI:456215"/>
    </ligand>
</feature>
<dbReference type="PRINTS" id="PR00094">
    <property type="entry name" value="ADENYLTKNASE"/>
</dbReference>
<proteinExistence type="inferred from homology"/>
<reference evidence="8 9" key="1">
    <citation type="submission" date="2022-04" db="EMBL/GenBank/DDBJ databases">
        <title>Human microbiome associated bacterial genomes.</title>
        <authorList>
            <person name="Sandstrom S."/>
            <person name="Salamzade R."/>
            <person name="Kalan L.R."/>
        </authorList>
    </citation>
    <scope>NUCLEOTIDE SEQUENCE [LARGE SCALE GENOMIC DNA]</scope>
    <source>
        <strain evidence="9">p3-SID1799</strain>
    </source>
</reference>
<dbReference type="Pfam" id="PF00406">
    <property type="entry name" value="ADK"/>
    <property type="match status" value="1"/>
</dbReference>
<dbReference type="EC" id="2.7.4.3" evidence="5 7"/>
<dbReference type="InterPro" id="IPR033690">
    <property type="entry name" value="Adenylat_kinase_CS"/>
</dbReference>
<evidence type="ECO:0000313" key="8">
    <source>
        <dbReference type="EMBL" id="MCT2042346.1"/>
    </source>
</evidence>
<keyword evidence="4 5" id="KW-0418">Kinase</keyword>
<keyword evidence="5" id="KW-0963">Cytoplasm</keyword>
<dbReference type="NCBIfam" id="NF011105">
    <property type="entry name" value="PRK14532.1"/>
    <property type="match status" value="1"/>
</dbReference>
<accession>A0ABT2HW35</accession>
<comment type="caution">
    <text evidence="8">The sequence shown here is derived from an EMBL/GenBank/DDBJ whole genome shotgun (WGS) entry which is preliminary data.</text>
</comment>
<comment type="function">
    <text evidence="5">Catalyzes the reversible transfer of the terminal phosphate group between ATP and AMP. Plays an important role in cellular energy homeostasis and in adenine nucleotide metabolism.</text>
</comment>
<comment type="domain">
    <text evidence="5">Consists of three domains, a large central CORE domain and two small peripheral domains, NMPbind and LID, which undergo movements during catalysis. The LID domain closes over the site of phosphoryl transfer upon ATP binding. Assembling and dissambling the active center during each catalytic cycle provides an effective means to prevent ATP hydrolysis.</text>
</comment>
<evidence type="ECO:0000256" key="2">
    <source>
        <dbReference type="ARBA" id="ARBA00022727"/>
    </source>
</evidence>
<keyword evidence="3 5" id="KW-0547">Nucleotide-binding</keyword>
<dbReference type="Proteomes" id="UP001525379">
    <property type="component" value="Unassembled WGS sequence"/>
</dbReference>
<feature type="region of interest" description="NMP" evidence="5">
    <location>
        <begin position="38"/>
        <end position="67"/>
    </location>
</feature>
<dbReference type="InterPro" id="IPR000850">
    <property type="entry name" value="Adenylat/UMP-CMP_kin"/>
</dbReference>
<evidence type="ECO:0000256" key="6">
    <source>
        <dbReference type="RuleBase" id="RU003330"/>
    </source>
</evidence>
<feature type="binding site" evidence="5">
    <location>
        <position position="100"/>
    </location>
    <ligand>
        <name>AMP</name>
        <dbReference type="ChEBI" id="CHEBI:456215"/>
    </ligand>
</feature>
<keyword evidence="2 5" id="KW-0545">Nucleotide biosynthesis</keyword>
<comment type="subunit">
    <text evidence="5 7">Monomer.</text>
</comment>
<dbReference type="HAMAP" id="MF_00235">
    <property type="entry name" value="Adenylate_kinase_Adk"/>
    <property type="match status" value="1"/>
</dbReference>
<dbReference type="InterPro" id="IPR027417">
    <property type="entry name" value="P-loop_NTPase"/>
</dbReference>
<feature type="binding site" evidence="5">
    <location>
        <position position="44"/>
    </location>
    <ligand>
        <name>AMP</name>
        <dbReference type="ChEBI" id="CHEBI:456215"/>
    </ligand>
</feature>
<gene>
    <name evidence="5" type="primary">adk</name>
    <name evidence="8" type="ORF">M3D15_03185</name>
</gene>
<comment type="caution">
    <text evidence="5">Lacks conserved residue(s) required for the propagation of feature annotation.</text>
</comment>
<feature type="binding site" evidence="5">
    <location>
        <position position="141"/>
    </location>
    <ligand>
        <name>AMP</name>
        <dbReference type="ChEBI" id="CHEBI:456215"/>
    </ligand>
</feature>
<sequence length="200" mass="21498">MTRTPENAVRLLIVGPPGAGKGTQATGIAERYGIPAISTGDIFRKNIKEGTELGKLAQEITSRGDLVPDSLTNDLVRDRLAEDDAQGGFLLDGYPRTLAQVEALTALLGSQGVDLDAVISLTVDEDVVVERLLKRAEEQGRVDDNEETIRHRQHVFREETEPLLAVYRERGLVVEVDGMGSIDEVGEAIAAALAAKGIQA</sequence>
<evidence type="ECO:0000313" key="9">
    <source>
        <dbReference type="Proteomes" id="UP001525379"/>
    </source>
</evidence>